<dbReference type="EMBL" id="SPHZ02000008">
    <property type="protein sequence ID" value="KAF0901351.1"/>
    <property type="molecule type" value="Genomic_DNA"/>
</dbReference>
<protein>
    <submittedName>
        <fullName evidence="2">Uncharacterized protein</fullName>
    </submittedName>
</protein>
<comment type="caution">
    <text evidence="2">The sequence shown here is derived from an EMBL/GenBank/DDBJ whole genome shotgun (WGS) entry which is preliminary data.</text>
</comment>
<evidence type="ECO:0000256" key="1">
    <source>
        <dbReference type="SAM" id="MobiDB-lite"/>
    </source>
</evidence>
<feature type="region of interest" description="Disordered" evidence="1">
    <location>
        <begin position="87"/>
        <end position="128"/>
    </location>
</feature>
<feature type="region of interest" description="Disordered" evidence="1">
    <location>
        <begin position="41"/>
        <end position="61"/>
    </location>
</feature>
<evidence type="ECO:0000313" key="3">
    <source>
        <dbReference type="Proteomes" id="UP000479710"/>
    </source>
</evidence>
<name>A0A6G1CMP5_9ORYZ</name>
<dbReference type="AlphaFoldDB" id="A0A6G1CMP5"/>
<reference evidence="2 3" key="1">
    <citation type="submission" date="2019-11" db="EMBL/GenBank/DDBJ databases">
        <title>Whole genome sequence of Oryza granulata.</title>
        <authorList>
            <person name="Li W."/>
        </authorList>
    </citation>
    <scope>NUCLEOTIDE SEQUENCE [LARGE SCALE GENOMIC DNA]</scope>
    <source>
        <strain evidence="3">cv. Menghai</strain>
        <tissue evidence="2">Leaf</tissue>
    </source>
</reference>
<accession>A0A6G1CMP5</accession>
<keyword evidence="3" id="KW-1185">Reference proteome</keyword>
<feature type="compositionally biased region" description="Basic and acidic residues" evidence="1">
    <location>
        <begin position="89"/>
        <end position="128"/>
    </location>
</feature>
<proteinExistence type="predicted"/>
<organism evidence="2 3">
    <name type="scientific">Oryza meyeriana var. granulata</name>
    <dbReference type="NCBI Taxonomy" id="110450"/>
    <lineage>
        <taxon>Eukaryota</taxon>
        <taxon>Viridiplantae</taxon>
        <taxon>Streptophyta</taxon>
        <taxon>Embryophyta</taxon>
        <taxon>Tracheophyta</taxon>
        <taxon>Spermatophyta</taxon>
        <taxon>Magnoliopsida</taxon>
        <taxon>Liliopsida</taxon>
        <taxon>Poales</taxon>
        <taxon>Poaceae</taxon>
        <taxon>BOP clade</taxon>
        <taxon>Oryzoideae</taxon>
        <taxon>Oryzeae</taxon>
        <taxon>Oryzinae</taxon>
        <taxon>Oryza</taxon>
        <taxon>Oryza meyeriana</taxon>
    </lineage>
</organism>
<sequence length="128" mass="14446">MELEKNFQEEISAQVVTEDQVAKRMKESSEDRMLVTVKKDISCSSGTKEDGAGEETEEGEKVQLVGSEDLIESQESENSFARAVGITMSDKEADKEEENKIKQRLRDRGDKKAMELPTERKEAQNAFI</sequence>
<gene>
    <name evidence="2" type="ORF">E2562_000235</name>
</gene>
<evidence type="ECO:0000313" key="2">
    <source>
        <dbReference type="EMBL" id="KAF0901351.1"/>
    </source>
</evidence>
<dbReference type="Proteomes" id="UP000479710">
    <property type="component" value="Unassembled WGS sequence"/>
</dbReference>
<feature type="compositionally biased region" description="Basic and acidic residues" evidence="1">
    <location>
        <begin position="41"/>
        <end position="51"/>
    </location>
</feature>